<feature type="transmembrane region" description="Helical" evidence="1">
    <location>
        <begin position="7"/>
        <end position="26"/>
    </location>
</feature>
<evidence type="ECO:0000256" key="1">
    <source>
        <dbReference type="SAM" id="Phobius"/>
    </source>
</evidence>
<evidence type="ECO:0000313" key="2">
    <source>
        <dbReference type="EMBL" id="TET43896.1"/>
    </source>
</evidence>
<evidence type="ECO:0000313" key="3">
    <source>
        <dbReference type="Proteomes" id="UP000315525"/>
    </source>
</evidence>
<proteinExistence type="predicted"/>
<protein>
    <submittedName>
        <fullName evidence="2">Uncharacterized protein</fullName>
    </submittedName>
</protein>
<gene>
    <name evidence="2" type="ORF">E3J62_11820</name>
</gene>
<keyword evidence="1" id="KW-0472">Membrane</keyword>
<name>A0A523UMZ3_UNCT6</name>
<dbReference type="AlphaFoldDB" id="A0A523UMZ3"/>
<organism evidence="2 3">
    <name type="scientific">candidate division TA06 bacterium</name>
    <dbReference type="NCBI Taxonomy" id="2250710"/>
    <lineage>
        <taxon>Bacteria</taxon>
        <taxon>Bacteria division TA06</taxon>
    </lineage>
</organism>
<reference evidence="2 3" key="1">
    <citation type="submission" date="2019-03" db="EMBL/GenBank/DDBJ databases">
        <title>Metabolic potential of uncultured bacteria and archaea associated with petroleum seepage in deep-sea sediments.</title>
        <authorList>
            <person name="Dong X."/>
            <person name="Hubert C."/>
        </authorList>
    </citation>
    <scope>NUCLEOTIDE SEQUENCE [LARGE SCALE GENOMIC DNA]</scope>
    <source>
        <strain evidence="2">E44_bin18</strain>
    </source>
</reference>
<comment type="caution">
    <text evidence="2">The sequence shown here is derived from an EMBL/GenBank/DDBJ whole genome shotgun (WGS) entry which is preliminary data.</text>
</comment>
<accession>A0A523UMZ3</accession>
<keyword evidence="1" id="KW-1133">Transmembrane helix</keyword>
<keyword evidence="1" id="KW-0812">Transmembrane</keyword>
<dbReference type="Proteomes" id="UP000315525">
    <property type="component" value="Unassembled WGS sequence"/>
</dbReference>
<dbReference type="EMBL" id="SOJN01000143">
    <property type="protein sequence ID" value="TET43896.1"/>
    <property type="molecule type" value="Genomic_DNA"/>
</dbReference>
<sequence length="173" mass="18949">MNRRKEFIFKVVFPAAVFLAIAAGVYEMRTRPRGPRVIGNMYVLQLVAEDFSDRSRGSYPAHINTTVKEVLEDLGKSSDDQSSIAGAKGMDRVRMTDIGSTGPAILPRGYRNPYAESGVAVDMSDLDPPTWSPDSKGIVFYVPLEVRGKVAGQYKVYGAGRNGLLDSVLTSER</sequence>